<reference evidence="1" key="1">
    <citation type="submission" date="2023-03" db="EMBL/GenBank/DDBJ databases">
        <title>Edaphobacter sp.</title>
        <authorList>
            <person name="Huber K.J."/>
            <person name="Papendorf J."/>
            <person name="Pilke C."/>
            <person name="Bunk B."/>
            <person name="Sproeer C."/>
            <person name="Pester M."/>
        </authorList>
    </citation>
    <scope>NUCLEOTIDE SEQUENCE</scope>
    <source>
        <strain evidence="1">DSM 110680</strain>
    </source>
</reference>
<dbReference type="RefSeq" id="WP_348264062.1">
    <property type="nucleotide sequence ID" value="NZ_CP121196.1"/>
</dbReference>
<evidence type="ECO:0000313" key="1">
    <source>
        <dbReference type="EMBL" id="XBH18844.1"/>
    </source>
</evidence>
<proteinExistence type="predicted"/>
<dbReference type="AlphaFoldDB" id="A0AAU7DLR7"/>
<accession>A0AAU7DLR7</accession>
<protein>
    <submittedName>
        <fullName evidence="1">Uncharacterized protein</fullName>
    </submittedName>
</protein>
<gene>
    <name evidence="1" type="ORF">P8935_05890</name>
</gene>
<dbReference type="EMBL" id="CP121196">
    <property type="protein sequence ID" value="XBH18844.1"/>
    <property type="molecule type" value="Genomic_DNA"/>
</dbReference>
<organism evidence="1">
    <name type="scientific">Telmatobacter sp. DSM 110680</name>
    <dbReference type="NCBI Taxonomy" id="3036704"/>
    <lineage>
        <taxon>Bacteria</taxon>
        <taxon>Pseudomonadati</taxon>
        <taxon>Acidobacteriota</taxon>
        <taxon>Terriglobia</taxon>
        <taxon>Terriglobales</taxon>
        <taxon>Acidobacteriaceae</taxon>
        <taxon>Telmatobacter</taxon>
    </lineage>
</organism>
<name>A0AAU7DLR7_9BACT</name>
<sequence>MQNAKDSFYLALRTRLAAVNPERTVLLRGALRPGILVEEAEAPVAQHPVDAFVLRWLGLGIDIDLSSAMVAEECEILYSTCGTQAFGGLDRGRMLTAMDEEIIAILQPFYTPKFNYAVQTAVAMQTNLFWDEPTFTPINVQRDRLSRSVKVVVYSYREQGE</sequence>